<dbReference type="Proteomes" id="UP000077628">
    <property type="component" value="Unassembled WGS sequence"/>
</dbReference>
<evidence type="ECO:0008006" key="3">
    <source>
        <dbReference type="Google" id="ProtNLM"/>
    </source>
</evidence>
<name>A0A177N8V1_9GAMM</name>
<organism evidence="1 2">
    <name type="scientific">Methylomonas koyamae</name>
    <dbReference type="NCBI Taxonomy" id="702114"/>
    <lineage>
        <taxon>Bacteria</taxon>
        <taxon>Pseudomonadati</taxon>
        <taxon>Pseudomonadota</taxon>
        <taxon>Gammaproteobacteria</taxon>
        <taxon>Methylococcales</taxon>
        <taxon>Methylococcaceae</taxon>
        <taxon>Methylomonas</taxon>
    </lineage>
</organism>
<dbReference type="Gene3D" id="1.20.120.660">
    <property type="entry name" value="IL-4 antagonist (De novo design) like domain"/>
    <property type="match status" value="1"/>
</dbReference>
<protein>
    <recommendedName>
        <fullName evidence="3">Metal-binding protein SmbP</fullName>
    </recommendedName>
</protein>
<dbReference type="EMBL" id="LUUK01000209">
    <property type="protein sequence ID" value="OAI13520.1"/>
    <property type="molecule type" value="Genomic_DNA"/>
</dbReference>
<dbReference type="InterPro" id="IPR031877">
    <property type="entry name" value="SmbP"/>
</dbReference>
<sequence length="91" mass="9481">MLLSVYTCNVQAADSHFALALEHANAAGSAGDVKSIVDHADEAKVHIIVIDEHMKASLKSLDAAIGHAKQGHADLAKKSSEDAVAHLNSAK</sequence>
<dbReference type="Pfam" id="PF16785">
    <property type="entry name" value="SMBP"/>
    <property type="match status" value="1"/>
</dbReference>
<reference evidence="2" key="1">
    <citation type="submission" date="2016-03" db="EMBL/GenBank/DDBJ databases">
        <authorList>
            <person name="Heylen K."/>
            <person name="De Vos P."/>
            <person name="Vekeman B."/>
        </authorList>
    </citation>
    <scope>NUCLEOTIDE SEQUENCE [LARGE SCALE GENOMIC DNA]</scope>
    <source>
        <strain evidence="2">R-45383</strain>
    </source>
</reference>
<dbReference type="AlphaFoldDB" id="A0A177N8V1"/>
<evidence type="ECO:0000313" key="2">
    <source>
        <dbReference type="Proteomes" id="UP000077628"/>
    </source>
</evidence>
<gene>
    <name evidence="1" type="ORF">A1355_13390</name>
</gene>
<accession>A0A177N8V1</accession>
<dbReference type="GO" id="GO:0046872">
    <property type="term" value="F:metal ion binding"/>
    <property type="evidence" value="ECO:0007669"/>
    <property type="project" value="InterPro"/>
</dbReference>
<proteinExistence type="predicted"/>
<evidence type="ECO:0000313" key="1">
    <source>
        <dbReference type="EMBL" id="OAI13520.1"/>
    </source>
</evidence>
<dbReference type="OrthoDB" id="9812278at2"/>
<dbReference type="CDD" id="cd13840">
    <property type="entry name" value="SMBP_like"/>
    <property type="match status" value="1"/>
</dbReference>
<keyword evidence="2" id="KW-1185">Reference proteome</keyword>
<comment type="caution">
    <text evidence="1">The sequence shown here is derived from an EMBL/GenBank/DDBJ whole genome shotgun (WGS) entry which is preliminary data.</text>
</comment>